<dbReference type="Proteomes" id="UP000281741">
    <property type="component" value="Chromosome"/>
</dbReference>
<organism evidence="2 4">
    <name type="scientific">Chryseobacterium shandongense</name>
    <dbReference type="NCBI Taxonomy" id="1493872"/>
    <lineage>
        <taxon>Bacteria</taxon>
        <taxon>Pseudomonadati</taxon>
        <taxon>Bacteroidota</taxon>
        <taxon>Flavobacteriia</taxon>
        <taxon>Flavobacteriales</taxon>
        <taxon>Weeksellaceae</taxon>
        <taxon>Chryseobacterium group</taxon>
        <taxon>Chryseobacterium</taxon>
    </lineage>
</organism>
<sequence length="190" mass="22790">MAKQEQKNLAFFYFTEERMEAKEIATKLKVRPNTVGDWIKNGNWKQIRDSKINQSGQRLDRIQQVIDDLAVERLDIMKKIKEYPQQIRELEKEIREVSNKNIQVELKTQVAELKGEEKDLKRQTVFIDQGIAMWNKTLANFHTENKITLTRYIEIQEKIFNAMREYDEKLYMKTLDFQHEHILHAATQYN</sequence>
<evidence type="ECO:0008006" key="6">
    <source>
        <dbReference type="Google" id="ProtNLM"/>
    </source>
</evidence>
<reference evidence="4 5" key="1">
    <citation type="submission" date="2018-11" db="EMBL/GenBank/DDBJ databases">
        <title>Proposal to divide the Flavobacteriaceae and reorganize its genera based on Amino Acid Identity values calculated from whole genome sequences.</title>
        <authorList>
            <person name="Nicholson A.C."/>
            <person name="Gulvik C.A."/>
            <person name="Whitney A.M."/>
            <person name="Humrighouse B.W."/>
            <person name="Bell M."/>
            <person name="Holmes B."/>
            <person name="Steigerwalt A.G."/>
            <person name="Villarma A."/>
            <person name="Sheth M."/>
            <person name="Batra D."/>
            <person name="Pryor J."/>
            <person name="Bernardet J.-F."/>
            <person name="Hugo C."/>
            <person name="Kampfer P."/>
            <person name="Newman J."/>
            <person name="McQuiston J.R."/>
        </authorList>
    </citation>
    <scope>NUCLEOTIDE SEQUENCE [LARGE SCALE GENOMIC DNA]</scope>
    <source>
        <strain evidence="2 4">G0207</strain>
        <strain evidence="3 5">H5143</strain>
    </source>
</reference>
<name>A0AAD0YES8_9FLAO</name>
<dbReference type="RefSeq" id="WP_123854455.1">
    <property type="nucleotide sequence ID" value="NZ_CP033912.1"/>
</dbReference>
<dbReference type="EMBL" id="CP033915">
    <property type="protein sequence ID" value="AZA87148.1"/>
    <property type="molecule type" value="Genomic_DNA"/>
</dbReference>
<keyword evidence="5" id="KW-1185">Reference proteome</keyword>
<evidence type="ECO:0000313" key="4">
    <source>
        <dbReference type="Proteomes" id="UP000274073"/>
    </source>
</evidence>
<gene>
    <name evidence="2" type="ORF">EG349_10290</name>
    <name evidence="3" type="ORF">EG353_08365</name>
</gene>
<dbReference type="EMBL" id="CP033912">
    <property type="protein sequence ID" value="AZA95577.1"/>
    <property type="molecule type" value="Genomic_DNA"/>
</dbReference>
<keyword evidence="1" id="KW-0175">Coiled coil</keyword>
<evidence type="ECO:0000313" key="3">
    <source>
        <dbReference type="EMBL" id="AZA95577.1"/>
    </source>
</evidence>
<evidence type="ECO:0000313" key="2">
    <source>
        <dbReference type="EMBL" id="AZA87148.1"/>
    </source>
</evidence>
<dbReference type="Proteomes" id="UP000274073">
    <property type="component" value="Chromosome"/>
</dbReference>
<accession>A0AAD0YES8</accession>
<proteinExistence type="predicted"/>
<evidence type="ECO:0000256" key="1">
    <source>
        <dbReference type="SAM" id="Coils"/>
    </source>
</evidence>
<evidence type="ECO:0000313" key="5">
    <source>
        <dbReference type="Proteomes" id="UP000281741"/>
    </source>
</evidence>
<protein>
    <recommendedName>
        <fullName evidence="6">DUF1804 family protein</fullName>
    </recommendedName>
</protein>
<dbReference type="AlphaFoldDB" id="A0AAD0YES8"/>
<feature type="coiled-coil region" evidence="1">
    <location>
        <begin position="80"/>
        <end position="123"/>
    </location>
</feature>